<dbReference type="InterPro" id="IPR029058">
    <property type="entry name" value="AB_hydrolase_fold"/>
</dbReference>
<gene>
    <name evidence="2" type="ORF">IQ227_04415</name>
</gene>
<dbReference type="Pfam" id="PF00561">
    <property type="entry name" value="Abhydrolase_1"/>
    <property type="match status" value="1"/>
</dbReference>
<dbReference type="PANTHER" id="PTHR43194">
    <property type="entry name" value="HYDROLASE ALPHA/BETA FOLD FAMILY"/>
    <property type="match status" value="1"/>
</dbReference>
<organism evidence="2 3">
    <name type="scientific">Sphaerospermopsis aphanizomenoides LEGE 00250</name>
    <dbReference type="NCBI Taxonomy" id="2777972"/>
    <lineage>
        <taxon>Bacteria</taxon>
        <taxon>Bacillati</taxon>
        <taxon>Cyanobacteriota</taxon>
        <taxon>Cyanophyceae</taxon>
        <taxon>Nostocales</taxon>
        <taxon>Aphanizomenonaceae</taxon>
        <taxon>Sphaerospermopsis</taxon>
        <taxon>Sphaerospermopsis aphanizomenoides</taxon>
    </lineage>
</organism>
<dbReference type="PANTHER" id="PTHR43194:SF2">
    <property type="entry name" value="PEROXISOMAL MEMBRANE PROTEIN LPX1"/>
    <property type="match status" value="1"/>
</dbReference>
<dbReference type="SUPFAM" id="SSF53474">
    <property type="entry name" value="alpha/beta-Hydrolases"/>
    <property type="match status" value="1"/>
</dbReference>
<dbReference type="PRINTS" id="PR00111">
    <property type="entry name" value="ABHYDROLASE"/>
</dbReference>
<keyword evidence="3" id="KW-1185">Reference proteome</keyword>
<dbReference type="RefSeq" id="WP_193942029.1">
    <property type="nucleotide sequence ID" value="NZ_JADEWB010000014.1"/>
</dbReference>
<evidence type="ECO:0000313" key="2">
    <source>
        <dbReference type="EMBL" id="MBE9235303.1"/>
    </source>
</evidence>
<dbReference type="EMBL" id="JADEWB010000014">
    <property type="protein sequence ID" value="MBE9235303.1"/>
    <property type="molecule type" value="Genomic_DNA"/>
</dbReference>
<protein>
    <submittedName>
        <fullName evidence="2">Alpha/beta hydrolase</fullName>
    </submittedName>
</protein>
<keyword evidence="2" id="KW-0378">Hydrolase</keyword>
<dbReference type="GO" id="GO:0016787">
    <property type="term" value="F:hydrolase activity"/>
    <property type="evidence" value="ECO:0007669"/>
    <property type="project" value="UniProtKB-KW"/>
</dbReference>
<dbReference type="Gene3D" id="3.40.50.1820">
    <property type="entry name" value="alpha/beta hydrolase"/>
    <property type="match status" value="1"/>
</dbReference>
<dbReference type="InterPro" id="IPR000073">
    <property type="entry name" value="AB_hydrolase_1"/>
</dbReference>
<proteinExistence type="predicted"/>
<reference evidence="2 3" key="1">
    <citation type="submission" date="2020-10" db="EMBL/GenBank/DDBJ databases">
        <authorList>
            <person name="Castelo-Branco R."/>
            <person name="Eusebio N."/>
            <person name="Adriana R."/>
            <person name="Vieira A."/>
            <person name="Brugerolle De Fraissinette N."/>
            <person name="Rezende De Castro R."/>
            <person name="Schneider M.P."/>
            <person name="Vasconcelos V."/>
            <person name="Leao P.N."/>
        </authorList>
    </citation>
    <scope>NUCLEOTIDE SEQUENCE [LARGE SCALE GENOMIC DNA]</scope>
    <source>
        <strain evidence="2 3">LEGE 00250</strain>
    </source>
</reference>
<comment type="caution">
    <text evidence="2">The sequence shown here is derived from an EMBL/GenBank/DDBJ whole genome shotgun (WGS) entry which is preliminary data.</text>
</comment>
<sequence length="291" mass="32549">MSFEASGNNTPERKTVDLPQGTIHYSDHGQGPILVFVHGLLVNGQLWRDVVSLLKGKFRCIVLDLPLGSHIQPMNPDTDLTPPGLARLVADFITALELDHVTLVGNDTGGAICQLVIDQYPEKISGLILTNCDAFENFLPLLFRPLQYAAHIPGFISAFAQVMRWRLARHILFALLAHRPLEPEAEAAYFTPLIRFAGVRHDVTKVVRGISNRYTLEAARSFPNFHKPVLIVWGENDPFFPYHFAERLTKSFPNARLERVAKSRAFVPEDQPEVLAQLITAMKAESPAVRI</sequence>
<accession>A0ABR9VA17</accession>
<feature type="domain" description="AB hydrolase-1" evidence="1">
    <location>
        <begin position="32"/>
        <end position="269"/>
    </location>
</feature>
<dbReference type="Proteomes" id="UP000606776">
    <property type="component" value="Unassembled WGS sequence"/>
</dbReference>
<dbReference type="InterPro" id="IPR050228">
    <property type="entry name" value="Carboxylesterase_BioH"/>
</dbReference>
<evidence type="ECO:0000313" key="3">
    <source>
        <dbReference type="Proteomes" id="UP000606776"/>
    </source>
</evidence>
<evidence type="ECO:0000259" key="1">
    <source>
        <dbReference type="Pfam" id="PF00561"/>
    </source>
</evidence>
<name>A0ABR9VA17_9CYAN</name>